<gene>
    <name evidence="2" type="ORF">FHR19_002895</name>
</gene>
<feature type="signal peptide" evidence="1">
    <location>
        <begin position="1"/>
        <end position="21"/>
    </location>
</feature>
<feature type="chain" id="PRO_5031428553" description="Lipoprotein" evidence="1">
    <location>
        <begin position="22"/>
        <end position="133"/>
    </location>
</feature>
<dbReference type="RefSeq" id="WP_184029672.1">
    <property type="nucleotide sequence ID" value="NZ_JACIJJ010000004.1"/>
</dbReference>
<name>A0A7W9ASE7_9SPHN</name>
<evidence type="ECO:0000256" key="1">
    <source>
        <dbReference type="SAM" id="SignalP"/>
    </source>
</evidence>
<evidence type="ECO:0008006" key="4">
    <source>
        <dbReference type="Google" id="ProtNLM"/>
    </source>
</evidence>
<keyword evidence="3" id="KW-1185">Reference proteome</keyword>
<reference evidence="2 3" key="1">
    <citation type="submission" date="2020-08" db="EMBL/GenBank/DDBJ databases">
        <title>Genomic Encyclopedia of Type Strains, Phase IV (KMG-IV): sequencing the most valuable type-strain genomes for metagenomic binning, comparative biology and taxonomic classification.</title>
        <authorList>
            <person name="Goeker M."/>
        </authorList>
    </citation>
    <scope>NUCLEOTIDE SEQUENCE [LARGE SCALE GENOMIC DNA]</scope>
    <source>
        <strain evidence="2 3">DSM 27244</strain>
    </source>
</reference>
<evidence type="ECO:0000313" key="2">
    <source>
        <dbReference type="EMBL" id="MBB5699529.1"/>
    </source>
</evidence>
<dbReference type="Proteomes" id="UP000557739">
    <property type="component" value="Unassembled WGS sequence"/>
</dbReference>
<sequence length="133" mass="14137">MRAAALFAVLAVAGCAPQQQAASALAARGDRELAAAIGGRVAGKPERCINPVNTGGPQLIAPDRLVYRDAGTVWVSRAEGCPFIGRDEIVIAEVYGGQLCRNDRFRTVQRGTSAGIAGPFCRYGDFTPYRRAR</sequence>
<organism evidence="2 3">
    <name type="scientific">Sphingomonas yantingensis</name>
    <dbReference type="NCBI Taxonomy" id="1241761"/>
    <lineage>
        <taxon>Bacteria</taxon>
        <taxon>Pseudomonadati</taxon>
        <taxon>Pseudomonadota</taxon>
        <taxon>Alphaproteobacteria</taxon>
        <taxon>Sphingomonadales</taxon>
        <taxon>Sphingomonadaceae</taxon>
        <taxon>Sphingomonas</taxon>
    </lineage>
</organism>
<dbReference type="EMBL" id="JACIJJ010000004">
    <property type="protein sequence ID" value="MBB5699529.1"/>
    <property type="molecule type" value="Genomic_DNA"/>
</dbReference>
<dbReference type="AlphaFoldDB" id="A0A7W9ASE7"/>
<keyword evidence="1" id="KW-0732">Signal</keyword>
<accession>A0A7W9ASE7</accession>
<evidence type="ECO:0000313" key="3">
    <source>
        <dbReference type="Proteomes" id="UP000557739"/>
    </source>
</evidence>
<dbReference type="PROSITE" id="PS51257">
    <property type="entry name" value="PROKAR_LIPOPROTEIN"/>
    <property type="match status" value="1"/>
</dbReference>
<proteinExistence type="predicted"/>
<comment type="caution">
    <text evidence="2">The sequence shown here is derived from an EMBL/GenBank/DDBJ whole genome shotgun (WGS) entry which is preliminary data.</text>
</comment>
<protein>
    <recommendedName>
        <fullName evidence="4">Lipoprotein</fullName>
    </recommendedName>
</protein>